<dbReference type="SUPFAM" id="SSF48179">
    <property type="entry name" value="6-phosphogluconate dehydrogenase C-terminal domain-like"/>
    <property type="match status" value="1"/>
</dbReference>
<gene>
    <name evidence="15" type="primary">gndA</name>
    <name evidence="15" type="ORF">RM543_08695</name>
</gene>
<reference evidence="15 16" key="1">
    <citation type="submission" date="2023-09" db="EMBL/GenBank/DDBJ databases">
        <authorList>
            <person name="Rey-Velasco X."/>
        </authorList>
    </citation>
    <scope>NUCLEOTIDE SEQUENCE [LARGE SCALE GENOMIC DNA]</scope>
    <source>
        <strain evidence="15 16">F158</strain>
    </source>
</reference>
<evidence type="ECO:0000256" key="9">
    <source>
        <dbReference type="ARBA" id="ARBA00023126"/>
    </source>
</evidence>
<evidence type="ECO:0000256" key="2">
    <source>
        <dbReference type="ARBA" id="ARBA00004874"/>
    </source>
</evidence>
<comment type="caution">
    <text evidence="15">The sequence shown here is derived from an EMBL/GenBank/DDBJ whole genome shotgun (WGS) entry which is preliminary data.</text>
</comment>
<dbReference type="PRINTS" id="PR00076">
    <property type="entry name" value="6PGDHDRGNASE"/>
</dbReference>
<proteinExistence type="inferred from homology"/>
<feature type="signal peptide" evidence="13">
    <location>
        <begin position="1"/>
        <end position="20"/>
    </location>
</feature>
<evidence type="ECO:0000256" key="3">
    <source>
        <dbReference type="ARBA" id="ARBA00008419"/>
    </source>
</evidence>
<protein>
    <recommendedName>
        <fullName evidence="6 11">6-phosphogluconate dehydrogenase, decarboxylating</fullName>
        <ecNumber evidence="5 11">1.1.1.44</ecNumber>
    </recommendedName>
</protein>
<evidence type="ECO:0000256" key="7">
    <source>
        <dbReference type="ARBA" id="ARBA00023002"/>
    </source>
</evidence>
<keyword evidence="7 11" id="KW-0560">Oxidoreductase</keyword>
<evidence type="ECO:0000256" key="5">
    <source>
        <dbReference type="ARBA" id="ARBA00013011"/>
    </source>
</evidence>
<dbReference type="SUPFAM" id="SSF51735">
    <property type="entry name" value="NAD(P)-binding Rossmann-fold domains"/>
    <property type="match status" value="1"/>
</dbReference>
<keyword evidence="11 12" id="KW-0521">NADP</keyword>
<evidence type="ECO:0000256" key="8">
    <source>
        <dbReference type="ARBA" id="ARBA00023064"/>
    </source>
</evidence>
<evidence type="ECO:0000313" key="16">
    <source>
        <dbReference type="Proteomes" id="UP001265259"/>
    </source>
</evidence>
<dbReference type="InterPro" id="IPR036291">
    <property type="entry name" value="NAD(P)-bd_dom_sf"/>
</dbReference>
<accession>A0ABU3DGB2</accession>
<evidence type="ECO:0000259" key="14">
    <source>
        <dbReference type="SMART" id="SM01350"/>
    </source>
</evidence>
<dbReference type="PIRSF" id="PIRSF000109">
    <property type="entry name" value="6PGD"/>
    <property type="match status" value="1"/>
</dbReference>
<keyword evidence="9 11" id="KW-0570">Pentose shunt</keyword>
<dbReference type="NCBIfam" id="NF006765">
    <property type="entry name" value="PRK09287.1"/>
    <property type="match status" value="1"/>
</dbReference>
<dbReference type="PROSITE" id="PS00461">
    <property type="entry name" value="6PGD"/>
    <property type="match status" value="1"/>
</dbReference>
<evidence type="ECO:0000256" key="11">
    <source>
        <dbReference type="PIRNR" id="PIRNR000109"/>
    </source>
</evidence>
<evidence type="ECO:0000256" key="4">
    <source>
        <dbReference type="ARBA" id="ARBA00011738"/>
    </source>
</evidence>
<dbReference type="GO" id="GO:0004616">
    <property type="term" value="F:phosphogluconate dehydrogenase (decarboxylating) activity"/>
    <property type="evidence" value="ECO:0007669"/>
    <property type="project" value="UniProtKB-EC"/>
</dbReference>
<sequence>MATTARIGLAGLGTMGSALALNIAEKGFPVAVWNRNTAHITEVIEEAGPLRDALVPSETLEELVAAIAPPRAIIIMVKAGAPVFETIEKLVPLLDEGDTLIDAGNADFNDTRATEKRLREKGIHFIGMGVSGGEDGARHGPSIMVGGDASAYEPIRDIIEAIAATYEGDPCAARLGPDGAGHFVKTVHNGIEYADMELIAEAYGLMRKGQGKSPAEIAEVFGRWNGGRLQSYLCEITEKVLSATDPETGKPAVDVIVDEAGQKGTGRWTLIEALKLGQSASTIEAAVAARSWSAMSGLRGEGSKVFGEADGPAPTLPEDDLGRALLAARILAYGQGFLLLKAASDEFGWDIDLARVAEIWRAGCIIRSSLLDDIAAAIRDGLPEGALHLAPAFREPLVNGAPALRQVVTQSVAAGLPATGFASALSYFDSMRQARGTADLIQGLRDFFGRHGFERVGAEGVHHGPWWD</sequence>
<dbReference type="PANTHER" id="PTHR11811">
    <property type="entry name" value="6-PHOSPHOGLUCONATE DEHYDROGENASE"/>
    <property type="match status" value="1"/>
</dbReference>
<dbReference type="Pfam" id="PF03446">
    <property type="entry name" value="NAD_binding_2"/>
    <property type="match status" value="1"/>
</dbReference>
<dbReference type="InterPro" id="IPR006115">
    <property type="entry name" value="6PGDH_NADP-bd"/>
</dbReference>
<evidence type="ECO:0000256" key="12">
    <source>
        <dbReference type="RuleBase" id="RU000485"/>
    </source>
</evidence>
<dbReference type="Gene3D" id="1.10.1040.10">
    <property type="entry name" value="N-(1-d-carboxylethyl)-l-norvaline Dehydrogenase, domain 2"/>
    <property type="match status" value="1"/>
</dbReference>
<dbReference type="EMBL" id="JAVRHL010000002">
    <property type="protein sequence ID" value="MDT0682763.1"/>
    <property type="molecule type" value="Genomic_DNA"/>
</dbReference>
<dbReference type="EC" id="1.1.1.44" evidence="5 11"/>
<keyword evidence="8 12" id="KW-0311">Gluconate utilization</keyword>
<name>A0ABU3DGB2_9RHOB</name>
<dbReference type="InterPro" id="IPR006113">
    <property type="entry name" value="6PGDH_Gnd/GntZ"/>
</dbReference>
<comment type="catalytic activity">
    <reaction evidence="10 11 12">
        <text>6-phospho-D-gluconate + NADP(+) = D-ribulose 5-phosphate + CO2 + NADPH</text>
        <dbReference type="Rhea" id="RHEA:10116"/>
        <dbReference type="ChEBI" id="CHEBI:16526"/>
        <dbReference type="ChEBI" id="CHEBI:57783"/>
        <dbReference type="ChEBI" id="CHEBI:58121"/>
        <dbReference type="ChEBI" id="CHEBI:58349"/>
        <dbReference type="ChEBI" id="CHEBI:58759"/>
        <dbReference type="EC" id="1.1.1.44"/>
    </reaction>
</comment>
<dbReference type="InterPro" id="IPR008927">
    <property type="entry name" value="6-PGluconate_DH-like_C_sf"/>
</dbReference>
<dbReference type="Pfam" id="PF00393">
    <property type="entry name" value="6PGD"/>
    <property type="match status" value="1"/>
</dbReference>
<evidence type="ECO:0000256" key="1">
    <source>
        <dbReference type="ARBA" id="ARBA00002526"/>
    </source>
</evidence>
<comment type="similarity">
    <text evidence="3 11 12">Belongs to the 6-phosphogluconate dehydrogenase family.</text>
</comment>
<dbReference type="NCBIfam" id="TIGR00873">
    <property type="entry name" value="gnd"/>
    <property type="match status" value="1"/>
</dbReference>
<dbReference type="InterPro" id="IPR013328">
    <property type="entry name" value="6PGD_dom2"/>
</dbReference>
<evidence type="ECO:0000256" key="13">
    <source>
        <dbReference type="SAM" id="SignalP"/>
    </source>
</evidence>
<comment type="pathway">
    <text evidence="2 11 12">Carbohydrate degradation; pentose phosphate pathway; D-ribulose 5-phosphate from D-glucose 6-phosphate (oxidative stage): step 3/3.</text>
</comment>
<dbReference type="InterPro" id="IPR006114">
    <property type="entry name" value="6PGDH_C"/>
</dbReference>
<comment type="function">
    <text evidence="1 11">Catalyzes the oxidative decarboxylation of 6-phosphogluconate to ribulose 5-phosphate and CO(2), with concomitant reduction of NADP to NADPH.</text>
</comment>
<feature type="domain" description="6-phosphogluconate dehydrogenase C-terminal" evidence="14">
    <location>
        <begin position="181"/>
        <end position="467"/>
    </location>
</feature>
<dbReference type="Gene3D" id="3.40.50.720">
    <property type="entry name" value="NAD(P)-binding Rossmann-like Domain"/>
    <property type="match status" value="1"/>
</dbReference>
<dbReference type="InterPro" id="IPR006184">
    <property type="entry name" value="6PGdom_BS"/>
</dbReference>
<dbReference type="Gene3D" id="1.20.5.320">
    <property type="entry name" value="6-Phosphogluconate Dehydrogenase, domain 3"/>
    <property type="match status" value="1"/>
</dbReference>
<comment type="subunit">
    <text evidence="4 11">Homodimer.</text>
</comment>
<dbReference type="Proteomes" id="UP001265259">
    <property type="component" value="Unassembled WGS sequence"/>
</dbReference>
<evidence type="ECO:0000256" key="6">
    <source>
        <dbReference type="ARBA" id="ARBA00018193"/>
    </source>
</evidence>
<keyword evidence="16" id="KW-1185">Reference proteome</keyword>
<evidence type="ECO:0000313" key="15">
    <source>
        <dbReference type="EMBL" id="MDT0682763.1"/>
    </source>
</evidence>
<organism evidence="15 16">
    <name type="scientific">Tropicimonas omnivorans</name>
    <dbReference type="NCBI Taxonomy" id="3075590"/>
    <lineage>
        <taxon>Bacteria</taxon>
        <taxon>Pseudomonadati</taxon>
        <taxon>Pseudomonadota</taxon>
        <taxon>Alphaproteobacteria</taxon>
        <taxon>Rhodobacterales</taxon>
        <taxon>Roseobacteraceae</taxon>
        <taxon>Tropicimonas</taxon>
    </lineage>
</organism>
<feature type="chain" id="PRO_5046236008" description="6-phosphogluconate dehydrogenase, decarboxylating" evidence="13">
    <location>
        <begin position="21"/>
        <end position="468"/>
    </location>
</feature>
<dbReference type="RefSeq" id="WP_311690627.1">
    <property type="nucleotide sequence ID" value="NZ_JAVRHL010000002.1"/>
</dbReference>
<dbReference type="InterPro" id="IPR006183">
    <property type="entry name" value="Pgluconate_DH"/>
</dbReference>
<keyword evidence="13" id="KW-0732">Signal</keyword>
<dbReference type="SMART" id="SM01350">
    <property type="entry name" value="6PGD"/>
    <property type="match status" value="1"/>
</dbReference>
<evidence type="ECO:0000256" key="10">
    <source>
        <dbReference type="ARBA" id="ARBA00048640"/>
    </source>
</evidence>